<reference evidence="1" key="2">
    <citation type="journal article" date="2019" name="Mol. Phylogenet. Evol.">
        <title>Reassessment of the classification of bryopsidales (chlorophyta) based on chloroplast phylogenomic analyses.</title>
        <authorList>
            <person name="Cremen M.C."/>
            <person name="Leliaert F."/>
            <person name="West J."/>
            <person name="Lam D.W."/>
            <person name="Shimada S."/>
            <person name="Lopez-Bautista J.M."/>
            <person name="Verbruggen H."/>
        </authorList>
    </citation>
    <scope>NUCLEOTIDE SEQUENCE</scope>
</reference>
<gene>
    <name evidence="1" type="primary">orf264</name>
</gene>
<keyword evidence="1" id="KW-0150">Chloroplast</keyword>
<dbReference type="RefSeq" id="YP_009519160.1">
    <property type="nucleotide sequence ID" value="NC_039523.1"/>
</dbReference>
<reference evidence="1" key="1">
    <citation type="submission" date="2018-07" db="EMBL/GenBank/DDBJ databases">
        <authorList>
            <person name="Quirk P.G."/>
            <person name="Krulwich T.A."/>
        </authorList>
    </citation>
    <scope>NUCLEOTIDE SEQUENCE</scope>
</reference>
<name>A0A386B056_9CHLO</name>
<dbReference type="AlphaFoldDB" id="A0A386B056"/>
<organism evidence="1">
    <name type="scientific">Caulerpa verticillata</name>
    <dbReference type="NCBI Taxonomy" id="177082"/>
    <lineage>
        <taxon>Eukaryota</taxon>
        <taxon>Viridiplantae</taxon>
        <taxon>Chlorophyta</taxon>
        <taxon>core chlorophytes</taxon>
        <taxon>Ulvophyceae</taxon>
        <taxon>TCBD clade</taxon>
        <taxon>Bryopsidales</taxon>
        <taxon>Halimedineae</taxon>
        <taxon>Caulerpaceae</taxon>
        <taxon>Caulerpa</taxon>
    </lineage>
</organism>
<accession>A0A386B056</accession>
<dbReference type="EMBL" id="MH591106">
    <property type="protein sequence ID" value="AYC65086.1"/>
    <property type="molecule type" value="Genomic_DNA"/>
</dbReference>
<keyword evidence="1" id="KW-0934">Plastid</keyword>
<geneLocation type="chloroplast" evidence="1"/>
<sequence>MFKTKNTFFFVGATSSFLKLSRRKPFNYKQVIQQQIQFENVVEGFAGRNHSAQSLLEGQIKLFAEGLFLCSLLVSLIRNYKREKHALLYEGLNRSVLIYHHQKKFTEDFYRYFFRFHYLEPHKKQYNAVRLEFKEIHSKTHFQEVLEDVKIHSQLRIESKTRYQDVMGQVVYPVDFWRPHHKKQFQNTQQETVKHNQLRIESKAHYQEVLSELQVSQRFPSRGKPLGNLWETSGVPHYEVSNPIAPGGSGLGLSISADSPGEVF</sequence>
<protein>
    <submittedName>
        <fullName evidence="1">Uncharacterized protein</fullName>
    </submittedName>
</protein>
<dbReference type="GeneID" id="38279028"/>
<proteinExistence type="predicted"/>
<evidence type="ECO:0000313" key="1">
    <source>
        <dbReference type="EMBL" id="AYC65086.1"/>
    </source>
</evidence>